<keyword evidence="3" id="KW-0408">Iron</keyword>
<keyword evidence="2" id="KW-0479">Metal-binding</keyword>
<gene>
    <name evidence="4" type="primary">LOC112284342</name>
</gene>
<dbReference type="GO" id="GO:0046872">
    <property type="term" value="F:metal ion binding"/>
    <property type="evidence" value="ECO:0007669"/>
    <property type="project" value="UniProtKB-KW"/>
</dbReference>
<evidence type="ECO:0000313" key="4">
    <source>
        <dbReference type="EnsemblPlants" id="Pp3c7_14500V3.2"/>
    </source>
</evidence>
<organism evidence="4 5">
    <name type="scientific">Physcomitrium patens</name>
    <name type="common">Spreading-leaved earth moss</name>
    <name type="synonym">Physcomitrella patens</name>
    <dbReference type="NCBI Taxonomy" id="3218"/>
    <lineage>
        <taxon>Eukaryota</taxon>
        <taxon>Viridiplantae</taxon>
        <taxon>Streptophyta</taxon>
        <taxon>Embryophyta</taxon>
        <taxon>Bryophyta</taxon>
        <taxon>Bryophytina</taxon>
        <taxon>Bryopsida</taxon>
        <taxon>Funariidae</taxon>
        <taxon>Funariales</taxon>
        <taxon>Funariaceae</taxon>
        <taxon>Physcomitrium</taxon>
    </lineage>
</organism>
<dbReference type="Proteomes" id="UP000006727">
    <property type="component" value="Chromosome 7"/>
</dbReference>
<dbReference type="EMBL" id="ABEU02000007">
    <property type="status" value="NOT_ANNOTATED_CDS"/>
    <property type="molecule type" value="Genomic_DNA"/>
</dbReference>
<reference evidence="4 5" key="2">
    <citation type="journal article" date="2018" name="Plant J.">
        <title>The Physcomitrella patens chromosome-scale assembly reveals moss genome structure and evolution.</title>
        <authorList>
            <person name="Lang D."/>
            <person name="Ullrich K.K."/>
            <person name="Murat F."/>
            <person name="Fuchs J."/>
            <person name="Jenkins J."/>
            <person name="Haas F.B."/>
            <person name="Piednoel M."/>
            <person name="Gundlach H."/>
            <person name="Van Bel M."/>
            <person name="Meyberg R."/>
            <person name="Vives C."/>
            <person name="Morata J."/>
            <person name="Symeonidi A."/>
            <person name="Hiss M."/>
            <person name="Muchero W."/>
            <person name="Kamisugi Y."/>
            <person name="Saleh O."/>
            <person name="Blanc G."/>
            <person name="Decker E.L."/>
            <person name="van Gessel N."/>
            <person name="Grimwood J."/>
            <person name="Hayes R.D."/>
            <person name="Graham S.W."/>
            <person name="Gunter L.E."/>
            <person name="McDaniel S.F."/>
            <person name="Hoernstein S.N.W."/>
            <person name="Larsson A."/>
            <person name="Li F.W."/>
            <person name="Perroud P.F."/>
            <person name="Phillips J."/>
            <person name="Ranjan P."/>
            <person name="Rokshar D.S."/>
            <person name="Rothfels C.J."/>
            <person name="Schneider L."/>
            <person name="Shu S."/>
            <person name="Stevenson D.W."/>
            <person name="Thummler F."/>
            <person name="Tillich M."/>
            <person name="Villarreal Aguilar J.C."/>
            <person name="Widiez T."/>
            <person name="Wong G.K."/>
            <person name="Wymore A."/>
            <person name="Zhang Y."/>
            <person name="Zimmer A.D."/>
            <person name="Quatrano R.S."/>
            <person name="Mayer K.F.X."/>
            <person name="Goodstein D."/>
            <person name="Casacuberta J.M."/>
            <person name="Vandepoele K."/>
            <person name="Reski R."/>
            <person name="Cuming A.C."/>
            <person name="Tuskan G.A."/>
            <person name="Maumus F."/>
            <person name="Salse J."/>
            <person name="Schmutz J."/>
            <person name="Rensing S.A."/>
        </authorList>
    </citation>
    <scope>NUCLEOTIDE SEQUENCE [LARGE SCALE GENOMIC DNA]</scope>
    <source>
        <strain evidence="4 5">cv. Gransden 2004</strain>
    </source>
</reference>
<dbReference type="Gene3D" id="2.60.120.620">
    <property type="entry name" value="q2cbj1_9rhob like domain"/>
    <property type="match status" value="1"/>
</dbReference>
<dbReference type="Gramene" id="Pp3c7_14500V3.2">
    <property type="protein sequence ID" value="Pp3c7_14500V3.2"/>
    <property type="gene ID" value="Pp3c7_14500"/>
</dbReference>
<evidence type="ECO:0000256" key="1">
    <source>
        <dbReference type="ARBA" id="ARBA00001962"/>
    </source>
</evidence>
<dbReference type="EnsemblPlants" id="Pp3c7_14500V3.2">
    <property type="protein sequence ID" value="Pp3c7_14500V3.2"/>
    <property type="gene ID" value="Pp3c7_14500"/>
</dbReference>
<evidence type="ECO:0000256" key="3">
    <source>
        <dbReference type="ARBA" id="ARBA00023004"/>
    </source>
</evidence>
<comment type="cofactor">
    <cofactor evidence="1">
        <name>Fe cation</name>
        <dbReference type="ChEBI" id="CHEBI:24875"/>
    </cofactor>
</comment>
<sequence>MDELLRDFDPTTFSIFSTTNQKANMDSYFYNSANNISFFFEERAFDENRNLKQPKELSINKVGHAMHDLDPEFRKFSRSAKVSAIAASLGYRRPAPIQSMYIFKQPGIGGEVVPHQDNTFMCTDPPSVLGYWWALEDATKENGCLWVVPKSHKQGLKRKFLKEGDSVRYDVPQPEYDMSTFIPVEMKAGSLILLHGDLVHQSYENKSSKQRPAYSIHVIETDGTFYPETNWLQRRPDFPLEPFYEKPGSLASA</sequence>
<reference evidence="4 5" key="1">
    <citation type="journal article" date="2008" name="Science">
        <title>The Physcomitrella genome reveals evolutionary insights into the conquest of land by plants.</title>
        <authorList>
            <person name="Rensing S."/>
            <person name="Lang D."/>
            <person name="Zimmer A."/>
            <person name="Terry A."/>
            <person name="Salamov A."/>
            <person name="Shapiro H."/>
            <person name="Nishiyama T."/>
            <person name="Perroud P.-F."/>
            <person name="Lindquist E."/>
            <person name="Kamisugi Y."/>
            <person name="Tanahashi T."/>
            <person name="Sakakibara K."/>
            <person name="Fujita T."/>
            <person name="Oishi K."/>
            <person name="Shin-I T."/>
            <person name="Kuroki Y."/>
            <person name="Toyoda A."/>
            <person name="Suzuki Y."/>
            <person name="Hashimoto A."/>
            <person name="Yamaguchi K."/>
            <person name="Sugano A."/>
            <person name="Kohara Y."/>
            <person name="Fujiyama A."/>
            <person name="Anterola A."/>
            <person name="Aoki S."/>
            <person name="Ashton N."/>
            <person name="Barbazuk W.B."/>
            <person name="Barker E."/>
            <person name="Bennetzen J."/>
            <person name="Bezanilla M."/>
            <person name="Blankenship R."/>
            <person name="Cho S.H."/>
            <person name="Dutcher S."/>
            <person name="Estelle M."/>
            <person name="Fawcett J.A."/>
            <person name="Gundlach H."/>
            <person name="Hanada K."/>
            <person name="Heyl A."/>
            <person name="Hicks K.A."/>
            <person name="Hugh J."/>
            <person name="Lohr M."/>
            <person name="Mayer K."/>
            <person name="Melkozernov A."/>
            <person name="Murata T."/>
            <person name="Nelson D."/>
            <person name="Pils B."/>
            <person name="Prigge M."/>
            <person name="Reiss B."/>
            <person name="Renner T."/>
            <person name="Rombauts S."/>
            <person name="Rushton P."/>
            <person name="Sanderfoot A."/>
            <person name="Schween G."/>
            <person name="Shiu S.-H."/>
            <person name="Stueber K."/>
            <person name="Theodoulou F.L."/>
            <person name="Tu H."/>
            <person name="Van de Peer Y."/>
            <person name="Verrier P.J."/>
            <person name="Waters E."/>
            <person name="Wood A."/>
            <person name="Yang L."/>
            <person name="Cove D."/>
            <person name="Cuming A."/>
            <person name="Hasebe M."/>
            <person name="Lucas S."/>
            <person name="Mishler D.B."/>
            <person name="Reski R."/>
            <person name="Grigoriev I."/>
            <person name="Quatrano R.S."/>
            <person name="Boore J.L."/>
        </authorList>
    </citation>
    <scope>NUCLEOTIDE SEQUENCE [LARGE SCALE GENOMIC DNA]</scope>
    <source>
        <strain evidence="4 5">cv. Gransden 2004</strain>
    </source>
</reference>
<dbReference type="Pfam" id="PF05721">
    <property type="entry name" value="PhyH"/>
    <property type="match status" value="1"/>
</dbReference>
<evidence type="ECO:0000256" key="2">
    <source>
        <dbReference type="ARBA" id="ARBA00022723"/>
    </source>
</evidence>
<dbReference type="PANTHER" id="PTHR20883:SF15">
    <property type="entry name" value="PHYTANOYL-COA DIOXYGENASE DOMAIN-CONTAINING PROTEIN 1"/>
    <property type="match status" value="1"/>
</dbReference>
<dbReference type="InterPro" id="IPR008775">
    <property type="entry name" value="Phytyl_CoA_dOase-like"/>
</dbReference>
<reference evidence="4" key="3">
    <citation type="submission" date="2020-12" db="UniProtKB">
        <authorList>
            <consortium name="EnsemblPlants"/>
        </authorList>
    </citation>
    <scope>IDENTIFICATION</scope>
</reference>
<dbReference type="SUPFAM" id="SSF51197">
    <property type="entry name" value="Clavaminate synthase-like"/>
    <property type="match status" value="1"/>
</dbReference>
<keyword evidence="5" id="KW-1185">Reference proteome</keyword>
<protein>
    <recommendedName>
        <fullName evidence="6">Phytanoyl-CoA dioxygenase</fullName>
    </recommendedName>
</protein>
<name>A0A7I4E7M5_PHYPA</name>
<accession>A0A7I4E7M5</accession>
<dbReference type="PANTHER" id="PTHR20883">
    <property type="entry name" value="PHYTANOYL-COA DIOXYGENASE DOMAIN CONTAINING 1"/>
    <property type="match status" value="1"/>
</dbReference>
<evidence type="ECO:0008006" key="6">
    <source>
        <dbReference type="Google" id="ProtNLM"/>
    </source>
</evidence>
<evidence type="ECO:0000313" key="5">
    <source>
        <dbReference type="Proteomes" id="UP000006727"/>
    </source>
</evidence>
<dbReference type="AlphaFoldDB" id="A0A7I4E7M5"/>
<proteinExistence type="predicted"/>